<evidence type="ECO:0000256" key="4">
    <source>
        <dbReference type="ARBA" id="ARBA00004196"/>
    </source>
</evidence>
<evidence type="ECO:0000313" key="15">
    <source>
        <dbReference type="EMBL" id="SDX56814.1"/>
    </source>
</evidence>
<dbReference type="EMBL" id="FNNQ01000026">
    <property type="protein sequence ID" value="SDX56814.1"/>
    <property type="molecule type" value="Genomic_DNA"/>
</dbReference>
<dbReference type="PRINTS" id="PR01607">
    <property type="entry name" value="APYRASEFAMLY"/>
</dbReference>
<dbReference type="SUPFAM" id="SSF56300">
    <property type="entry name" value="Metallo-dependent phosphatases"/>
    <property type="match status" value="1"/>
</dbReference>
<keyword evidence="8 11" id="KW-0547">Nucleotide-binding</keyword>
<reference evidence="14 16" key="1">
    <citation type="submission" date="2016-10" db="EMBL/GenBank/DDBJ databases">
        <authorList>
            <person name="de Groot N.N."/>
        </authorList>
    </citation>
    <scope>NUCLEOTIDE SEQUENCE [LARGE SCALE GENOMIC DNA]</scope>
    <source>
        <strain evidence="14 16">DSM 45610</strain>
    </source>
</reference>
<keyword evidence="7" id="KW-0732">Signal</keyword>
<dbReference type="CDD" id="cd07410">
    <property type="entry name" value="MPP_CpdB_N"/>
    <property type="match status" value="1"/>
</dbReference>
<organism evidence="14 16">
    <name type="scientific">Marininema mesophilum</name>
    <dbReference type="NCBI Taxonomy" id="1048340"/>
    <lineage>
        <taxon>Bacteria</taxon>
        <taxon>Bacillati</taxon>
        <taxon>Bacillota</taxon>
        <taxon>Bacilli</taxon>
        <taxon>Bacillales</taxon>
        <taxon>Thermoactinomycetaceae</taxon>
        <taxon>Marininema</taxon>
    </lineage>
</organism>
<dbReference type="InterPro" id="IPR036907">
    <property type="entry name" value="5'-Nucleotdase_C_sf"/>
</dbReference>
<dbReference type="AlphaFoldDB" id="A0A1H3CRD3"/>
<dbReference type="STRING" id="1048340.SAMN05444487_12611"/>
<dbReference type="GO" id="GO:0046872">
    <property type="term" value="F:metal ion binding"/>
    <property type="evidence" value="ECO:0007669"/>
    <property type="project" value="UniProtKB-KW"/>
</dbReference>
<sequence>MTVAKKYREISILETSDVHGNVLPIHYANNQEYQVGLARVATLIGKEREKSEGLIWIDNGDLIQGTPLAYHSARFGRDRMNPMVKMLNQLQVDAAILGNHEFNYGPEVLEQVVQDSEFPWLSANILDKQSGEPIFGTPWMVKDVGDIRVGILGLTTIFIPRWENPAHIEGMKFVDAVETAKRWVKFLKEEQQVDLVVVSYHGGFERDLETGEPIESLTGENQGWQLCAEVPQIDVLLTGHQHRLIAGIGPNGTAVIQPGSQGTHLGKVTVRFEKETDRWQVIAKHPELLSIEESDADQEVLSFVRPYEEAVQEWLDRPIGKIEGDMRVTDPMETRLRANPLIQFFNNVQMEASGAPISNTALFDNHAPGLGSDVTVRDVVANYIYPNTLRVLRLTGQDIKDALERTADYFRQDEYGAPIVNPKFLFPKPVHYNYDMWTGIDYRLDISLPPGQRVVHLTYKGEELAMGGEYEVVMNNYRASGGGGYEMFSDRPIVRDIPTEVSELILDYILKKKVVRAKVDNNWAVLVDGKPV</sequence>
<dbReference type="GO" id="GO:0008254">
    <property type="term" value="F:3'-nucleotidase activity"/>
    <property type="evidence" value="ECO:0007669"/>
    <property type="project" value="UniProtKB-EC"/>
</dbReference>
<dbReference type="RefSeq" id="WP_425433909.1">
    <property type="nucleotide sequence ID" value="NZ_FNNQ01000026.1"/>
</dbReference>
<evidence type="ECO:0000256" key="3">
    <source>
        <dbReference type="ARBA" id="ARBA00001968"/>
    </source>
</evidence>
<dbReference type="InterPro" id="IPR008334">
    <property type="entry name" value="5'-Nucleotdase_C"/>
</dbReference>
<dbReference type="EMBL" id="FNNQ01000026">
    <property type="protein sequence ID" value="SDX56707.1"/>
    <property type="molecule type" value="Genomic_DNA"/>
</dbReference>
<comment type="subcellular location">
    <subcellularLocation>
        <location evidence="4">Cell envelope</location>
    </subcellularLocation>
</comment>
<name>A0A1H3CRD3_9BACL</name>
<dbReference type="Gene3D" id="3.90.780.10">
    <property type="entry name" value="5'-Nucleotidase, C-terminal domain"/>
    <property type="match status" value="1"/>
</dbReference>
<comment type="catalytic activity">
    <reaction evidence="2">
        <text>a nucleoside 2',3'-cyclic phosphate + H2O = a nucleoside 3'-phosphate + H(+)</text>
        <dbReference type="Rhea" id="RHEA:19621"/>
        <dbReference type="ChEBI" id="CHEBI:15377"/>
        <dbReference type="ChEBI" id="CHEBI:15378"/>
        <dbReference type="ChEBI" id="CHEBI:66949"/>
        <dbReference type="ChEBI" id="CHEBI:66954"/>
        <dbReference type="EC" id="3.1.4.16"/>
    </reaction>
</comment>
<dbReference type="InterPro" id="IPR006146">
    <property type="entry name" value="5'-Nucleotdase_CS"/>
</dbReference>
<keyword evidence="9 11" id="KW-0378">Hydrolase</keyword>
<dbReference type="InterPro" id="IPR004843">
    <property type="entry name" value="Calcineurin-like_PHP"/>
</dbReference>
<protein>
    <submittedName>
        <fullName evidence="14">2',3'-cyclic-nucleotide 2'-phosphodiesterase / 3'-nucleotidase</fullName>
    </submittedName>
</protein>
<proteinExistence type="inferred from homology"/>
<dbReference type="InterPro" id="IPR041827">
    <property type="entry name" value="CpdB_N"/>
</dbReference>
<evidence type="ECO:0000259" key="12">
    <source>
        <dbReference type="Pfam" id="PF00149"/>
    </source>
</evidence>
<dbReference type="PANTHER" id="PTHR11575:SF6">
    <property type="entry name" value="2',3'-CYCLIC-NUCLEOTIDE 2'-PHOSPHODIESTERASE_3'-NUCLEOTIDASE"/>
    <property type="match status" value="1"/>
</dbReference>
<dbReference type="Pfam" id="PF00149">
    <property type="entry name" value="Metallophos"/>
    <property type="match status" value="1"/>
</dbReference>
<evidence type="ECO:0000313" key="16">
    <source>
        <dbReference type="Proteomes" id="UP000198534"/>
    </source>
</evidence>
<evidence type="ECO:0000256" key="10">
    <source>
        <dbReference type="ARBA" id="ARBA00023268"/>
    </source>
</evidence>
<dbReference type="PANTHER" id="PTHR11575">
    <property type="entry name" value="5'-NUCLEOTIDASE-RELATED"/>
    <property type="match status" value="1"/>
</dbReference>
<evidence type="ECO:0000256" key="5">
    <source>
        <dbReference type="ARBA" id="ARBA00006654"/>
    </source>
</evidence>
<dbReference type="GO" id="GO:0009166">
    <property type="term" value="P:nucleotide catabolic process"/>
    <property type="evidence" value="ECO:0007669"/>
    <property type="project" value="InterPro"/>
</dbReference>
<evidence type="ECO:0000256" key="8">
    <source>
        <dbReference type="ARBA" id="ARBA00022741"/>
    </source>
</evidence>
<dbReference type="Pfam" id="PF02872">
    <property type="entry name" value="5_nucleotid_C"/>
    <property type="match status" value="1"/>
</dbReference>
<dbReference type="PROSITE" id="PS00785">
    <property type="entry name" value="5_NUCLEOTIDASE_1"/>
    <property type="match status" value="1"/>
</dbReference>
<evidence type="ECO:0000256" key="2">
    <source>
        <dbReference type="ARBA" id="ARBA00001730"/>
    </source>
</evidence>
<evidence type="ECO:0000259" key="13">
    <source>
        <dbReference type="Pfam" id="PF02872"/>
    </source>
</evidence>
<evidence type="ECO:0000313" key="14">
    <source>
        <dbReference type="EMBL" id="SDX56707.1"/>
    </source>
</evidence>
<dbReference type="GO" id="GO:0008663">
    <property type="term" value="F:2',3'-cyclic-nucleotide 2'-phosphodiesterase activity"/>
    <property type="evidence" value="ECO:0007669"/>
    <property type="project" value="UniProtKB-EC"/>
</dbReference>
<gene>
    <name evidence="15" type="ORF">SAMN05444487_12611</name>
    <name evidence="14" type="ORF">SAMN05444487_1268</name>
</gene>
<evidence type="ECO:0000256" key="6">
    <source>
        <dbReference type="ARBA" id="ARBA00022723"/>
    </source>
</evidence>
<keyword evidence="6" id="KW-0479">Metal-binding</keyword>
<dbReference type="InterPro" id="IPR006179">
    <property type="entry name" value="5_nucleotidase/apyrase"/>
</dbReference>
<dbReference type="Proteomes" id="UP000198534">
    <property type="component" value="Unassembled WGS sequence"/>
</dbReference>
<evidence type="ECO:0000256" key="9">
    <source>
        <dbReference type="ARBA" id="ARBA00022801"/>
    </source>
</evidence>
<feature type="domain" description="5'-Nucleotidase C-terminal" evidence="13">
    <location>
        <begin position="319"/>
        <end position="489"/>
    </location>
</feature>
<evidence type="ECO:0000256" key="1">
    <source>
        <dbReference type="ARBA" id="ARBA00000527"/>
    </source>
</evidence>
<comment type="similarity">
    <text evidence="5 11">Belongs to the 5'-nucleotidase family.</text>
</comment>
<evidence type="ECO:0000256" key="7">
    <source>
        <dbReference type="ARBA" id="ARBA00022729"/>
    </source>
</evidence>
<dbReference type="InterPro" id="IPR029052">
    <property type="entry name" value="Metallo-depent_PP-like"/>
</dbReference>
<dbReference type="Gene3D" id="3.60.21.10">
    <property type="match status" value="1"/>
</dbReference>
<dbReference type="GO" id="GO:0030288">
    <property type="term" value="C:outer membrane-bounded periplasmic space"/>
    <property type="evidence" value="ECO:0007669"/>
    <property type="project" value="TreeGrafter"/>
</dbReference>
<keyword evidence="10" id="KW-0511">Multifunctional enzyme</keyword>
<dbReference type="SUPFAM" id="SSF55816">
    <property type="entry name" value="5'-nucleotidase (syn. UDP-sugar hydrolase), C-terminal domain"/>
    <property type="match status" value="1"/>
</dbReference>
<evidence type="ECO:0000256" key="11">
    <source>
        <dbReference type="RuleBase" id="RU362119"/>
    </source>
</evidence>
<keyword evidence="16" id="KW-1185">Reference proteome</keyword>
<comment type="cofactor">
    <cofactor evidence="3">
        <name>a divalent metal cation</name>
        <dbReference type="ChEBI" id="CHEBI:60240"/>
    </cofactor>
</comment>
<accession>A0A1H3CRD3</accession>
<feature type="domain" description="Calcineurin-like phosphoesterase" evidence="12">
    <location>
        <begin position="11"/>
        <end position="243"/>
    </location>
</feature>
<comment type="catalytic activity">
    <reaction evidence="1">
        <text>a ribonucleoside 3'-phosphate + H2O = a ribonucleoside + phosphate</text>
        <dbReference type="Rhea" id="RHEA:10144"/>
        <dbReference type="ChEBI" id="CHEBI:13197"/>
        <dbReference type="ChEBI" id="CHEBI:15377"/>
        <dbReference type="ChEBI" id="CHEBI:18254"/>
        <dbReference type="ChEBI" id="CHEBI:43474"/>
        <dbReference type="EC" id="3.1.3.6"/>
    </reaction>
</comment>
<dbReference type="GO" id="GO:0000166">
    <property type="term" value="F:nucleotide binding"/>
    <property type="evidence" value="ECO:0007669"/>
    <property type="project" value="UniProtKB-KW"/>
</dbReference>